<gene>
    <name evidence="9" type="ORF">A3D99_04740</name>
</gene>
<dbReference type="GO" id="GO:0033743">
    <property type="term" value="F:peptide-methionine (R)-S-oxide reductase activity"/>
    <property type="evidence" value="ECO:0007669"/>
    <property type="project" value="UniProtKB-EC"/>
</dbReference>
<accession>A0A1G1X0V1</accession>
<evidence type="ECO:0000256" key="4">
    <source>
        <dbReference type="ARBA" id="ARBA00022723"/>
    </source>
</evidence>
<evidence type="ECO:0000256" key="7">
    <source>
        <dbReference type="ARBA" id="ARBA00048488"/>
    </source>
</evidence>
<dbReference type="NCBIfam" id="TIGR00357">
    <property type="entry name" value="peptide-methionine (R)-S-oxide reductase MsrB"/>
    <property type="match status" value="1"/>
</dbReference>
<dbReference type="PANTHER" id="PTHR10173">
    <property type="entry name" value="METHIONINE SULFOXIDE REDUCTASE"/>
    <property type="match status" value="1"/>
</dbReference>
<dbReference type="EC" id="1.8.4.12" evidence="3"/>
<dbReference type="InterPro" id="IPR011057">
    <property type="entry name" value="Mss4-like_sf"/>
</dbReference>
<dbReference type="Proteomes" id="UP000177528">
    <property type="component" value="Unassembled WGS sequence"/>
</dbReference>
<evidence type="ECO:0000256" key="1">
    <source>
        <dbReference type="ARBA" id="ARBA00001947"/>
    </source>
</evidence>
<evidence type="ECO:0000313" key="10">
    <source>
        <dbReference type="Proteomes" id="UP000177528"/>
    </source>
</evidence>
<dbReference type="InterPro" id="IPR028427">
    <property type="entry name" value="Met_Sox_Rdtase_MsrB"/>
</dbReference>
<comment type="similarity">
    <text evidence="2">Belongs to the MsrB Met sulfoxide reductase family.</text>
</comment>
<keyword evidence="5" id="KW-0862">Zinc</keyword>
<proteinExistence type="inferred from homology"/>
<dbReference type="PROSITE" id="PS51790">
    <property type="entry name" value="MSRB"/>
    <property type="match status" value="1"/>
</dbReference>
<keyword evidence="4" id="KW-0479">Metal-binding</keyword>
<dbReference type="EMBL" id="MHHR01000030">
    <property type="protein sequence ID" value="OGY33421.1"/>
    <property type="molecule type" value="Genomic_DNA"/>
</dbReference>
<organism evidence="9 10">
    <name type="scientific">Candidatus Andersenbacteria bacterium RIFCSPHIGHO2_12_FULL_45_11</name>
    <dbReference type="NCBI Taxonomy" id="1797281"/>
    <lineage>
        <taxon>Bacteria</taxon>
        <taxon>Candidatus Anderseniibacteriota</taxon>
    </lineage>
</organism>
<evidence type="ECO:0000256" key="2">
    <source>
        <dbReference type="ARBA" id="ARBA00007174"/>
    </source>
</evidence>
<comment type="cofactor">
    <cofactor evidence="1">
        <name>Zn(2+)</name>
        <dbReference type="ChEBI" id="CHEBI:29105"/>
    </cofactor>
</comment>
<evidence type="ECO:0000256" key="3">
    <source>
        <dbReference type="ARBA" id="ARBA00012499"/>
    </source>
</evidence>
<comment type="catalytic activity">
    <reaction evidence="7">
        <text>L-methionyl-[protein] + [thioredoxin]-disulfide + H2O = L-methionyl-(R)-S-oxide-[protein] + [thioredoxin]-dithiol</text>
        <dbReference type="Rhea" id="RHEA:24164"/>
        <dbReference type="Rhea" id="RHEA-COMP:10698"/>
        <dbReference type="Rhea" id="RHEA-COMP:10700"/>
        <dbReference type="Rhea" id="RHEA-COMP:12313"/>
        <dbReference type="Rhea" id="RHEA-COMP:12314"/>
        <dbReference type="ChEBI" id="CHEBI:15377"/>
        <dbReference type="ChEBI" id="CHEBI:16044"/>
        <dbReference type="ChEBI" id="CHEBI:29950"/>
        <dbReference type="ChEBI" id="CHEBI:45764"/>
        <dbReference type="ChEBI" id="CHEBI:50058"/>
        <dbReference type="EC" id="1.8.4.12"/>
    </reaction>
</comment>
<protein>
    <recommendedName>
        <fullName evidence="3">peptide-methionine (R)-S-oxide reductase</fullName>
        <ecNumber evidence="3">1.8.4.12</ecNumber>
    </recommendedName>
</protein>
<dbReference type="InterPro" id="IPR002579">
    <property type="entry name" value="Met_Sox_Rdtase_MsrB_dom"/>
</dbReference>
<reference evidence="9 10" key="1">
    <citation type="journal article" date="2016" name="Nat. Commun.">
        <title>Thousands of microbial genomes shed light on interconnected biogeochemical processes in an aquifer system.</title>
        <authorList>
            <person name="Anantharaman K."/>
            <person name="Brown C.T."/>
            <person name="Hug L.A."/>
            <person name="Sharon I."/>
            <person name="Castelle C.J."/>
            <person name="Probst A.J."/>
            <person name="Thomas B.C."/>
            <person name="Singh A."/>
            <person name="Wilkins M.J."/>
            <person name="Karaoz U."/>
            <person name="Brodie E.L."/>
            <person name="Williams K.H."/>
            <person name="Hubbard S.S."/>
            <person name="Banfield J.F."/>
        </authorList>
    </citation>
    <scope>NUCLEOTIDE SEQUENCE [LARGE SCALE GENOMIC DNA]</scope>
</reference>
<dbReference type="GO" id="GO:0046872">
    <property type="term" value="F:metal ion binding"/>
    <property type="evidence" value="ECO:0007669"/>
    <property type="project" value="UniProtKB-KW"/>
</dbReference>
<evidence type="ECO:0000313" key="9">
    <source>
        <dbReference type="EMBL" id="OGY33421.1"/>
    </source>
</evidence>
<feature type="domain" description="MsrB" evidence="8">
    <location>
        <begin position="1"/>
        <end position="123"/>
    </location>
</feature>
<dbReference type="Gene3D" id="2.170.150.20">
    <property type="entry name" value="Peptide methionine sulfoxide reductase"/>
    <property type="match status" value="1"/>
</dbReference>
<dbReference type="FunFam" id="2.170.150.20:FF:000001">
    <property type="entry name" value="Peptide methionine sulfoxide reductase MsrB"/>
    <property type="match status" value="1"/>
</dbReference>
<sequence length="123" mass="13649">MKSDTELDPELRHVAREKGTEAPFTGKYVDEHTKGTYMCAVCGNELFSSDTKFDSGTGWPSFTEPKNLENVELKEDIDLGMLRTEVVCKNCGAHLGHVFDDGPADKGGKRYCINSVCLDLKEE</sequence>
<evidence type="ECO:0000256" key="5">
    <source>
        <dbReference type="ARBA" id="ARBA00022833"/>
    </source>
</evidence>
<name>A0A1G1X0V1_9BACT</name>
<dbReference type="PANTHER" id="PTHR10173:SF52">
    <property type="entry name" value="METHIONINE-R-SULFOXIDE REDUCTASE B1"/>
    <property type="match status" value="1"/>
</dbReference>
<dbReference type="Pfam" id="PF01641">
    <property type="entry name" value="SelR"/>
    <property type="match status" value="1"/>
</dbReference>
<dbReference type="GO" id="GO:0030091">
    <property type="term" value="P:protein repair"/>
    <property type="evidence" value="ECO:0007669"/>
    <property type="project" value="InterPro"/>
</dbReference>
<dbReference type="SUPFAM" id="SSF51316">
    <property type="entry name" value="Mss4-like"/>
    <property type="match status" value="1"/>
</dbReference>
<dbReference type="AlphaFoldDB" id="A0A1G1X0V1"/>
<keyword evidence="6" id="KW-0560">Oxidoreductase</keyword>
<dbReference type="GO" id="GO:0005737">
    <property type="term" value="C:cytoplasm"/>
    <property type="evidence" value="ECO:0007669"/>
    <property type="project" value="TreeGrafter"/>
</dbReference>
<comment type="caution">
    <text evidence="9">The sequence shown here is derived from an EMBL/GenBank/DDBJ whole genome shotgun (WGS) entry which is preliminary data.</text>
</comment>
<dbReference type="GO" id="GO:0006979">
    <property type="term" value="P:response to oxidative stress"/>
    <property type="evidence" value="ECO:0007669"/>
    <property type="project" value="InterPro"/>
</dbReference>
<evidence type="ECO:0000256" key="6">
    <source>
        <dbReference type="ARBA" id="ARBA00023002"/>
    </source>
</evidence>
<evidence type="ECO:0000259" key="8">
    <source>
        <dbReference type="PROSITE" id="PS51790"/>
    </source>
</evidence>